<keyword evidence="2 4" id="KW-0521">NADP</keyword>
<dbReference type="InterPro" id="IPR029036">
    <property type="entry name" value="P5CR_dimer"/>
</dbReference>
<evidence type="ECO:0000313" key="7">
    <source>
        <dbReference type="EMBL" id="MCV2864137.1"/>
    </source>
</evidence>
<dbReference type="SUPFAM" id="SSF48179">
    <property type="entry name" value="6-phosphogluconate dehydrogenase C-terminal domain-like"/>
    <property type="match status" value="1"/>
</dbReference>
<evidence type="ECO:0000256" key="4">
    <source>
        <dbReference type="HAMAP-Rule" id="MF_01925"/>
    </source>
</evidence>
<comment type="subcellular location">
    <subcellularLocation>
        <location evidence="4">Cytoplasm</location>
    </subcellularLocation>
</comment>
<dbReference type="HAMAP" id="MF_01925">
    <property type="entry name" value="P5C_reductase"/>
    <property type="match status" value="1"/>
</dbReference>
<evidence type="ECO:0000259" key="6">
    <source>
        <dbReference type="Pfam" id="PF14748"/>
    </source>
</evidence>
<dbReference type="Gene3D" id="1.10.3730.10">
    <property type="entry name" value="ProC C-terminal domain-like"/>
    <property type="match status" value="1"/>
</dbReference>
<dbReference type="EMBL" id="JAOWLA010000003">
    <property type="protein sequence ID" value="MCV2864137.1"/>
    <property type="molecule type" value="Genomic_DNA"/>
</dbReference>
<dbReference type="Pfam" id="PF03807">
    <property type="entry name" value="F420_oxidored"/>
    <property type="match status" value="1"/>
</dbReference>
<dbReference type="InterPro" id="IPR036291">
    <property type="entry name" value="NAD(P)-bd_dom_sf"/>
</dbReference>
<evidence type="ECO:0000256" key="3">
    <source>
        <dbReference type="ARBA" id="ARBA00023002"/>
    </source>
</evidence>
<keyword evidence="4" id="KW-0641">Proline biosynthesis</keyword>
<name>A0ABT2YZ17_9RHOB</name>
<dbReference type="PANTHER" id="PTHR11645:SF0">
    <property type="entry name" value="PYRROLINE-5-CARBOXYLATE REDUCTASE 3"/>
    <property type="match status" value="1"/>
</dbReference>
<protein>
    <recommendedName>
        <fullName evidence="4">Pyrroline-5-carboxylate reductase</fullName>
        <shortName evidence="4">P5C reductase</shortName>
        <shortName evidence="4">P5CR</shortName>
        <ecNumber evidence="4">1.5.1.2</ecNumber>
    </recommendedName>
    <alternativeName>
        <fullName evidence="4">PCA reductase</fullName>
    </alternativeName>
</protein>
<dbReference type="InterPro" id="IPR008927">
    <property type="entry name" value="6-PGluconate_DH-like_C_sf"/>
</dbReference>
<organism evidence="7 8">
    <name type="scientific">Albidovulum sediminicola</name>
    <dbReference type="NCBI Taxonomy" id="2984331"/>
    <lineage>
        <taxon>Bacteria</taxon>
        <taxon>Pseudomonadati</taxon>
        <taxon>Pseudomonadota</taxon>
        <taxon>Alphaproteobacteria</taxon>
        <taxon>Rhodobacterales</taxon>
        <taxon>Paracoccaceae</taxon>
        <taxon>Albidovulum</taxon>
    </lineage>
</organism>
<proteinExistence type="inferred from homology"/>
<keyword evidence="4" id="KW-0963">Cytoplasm</keyword>
<dbReference type="SUPFAM" id="SSF51735">
    <property type="entry name" value="NAD(P)-binding Rossmann-fold domains"/>
    <property type="match status" value="1"/>
</dbReference>
<evidence type="ECO:0000256" key="2">
    <source>
        <dbReference type="ARBA" id="ARBA00022857"/>
    </source>
</evidence>
<evidence type="ECO:0000259" key="5">
    <source>
        <dbReference type="Pfam" id="PF03807"/>
    </source>
</evidence>
<keyword evidence="3 4" id="KW-0560">Oxidoreductase</keyword>
<dbReference type="Gene3D" id="3.40.50.720">
    <property type="entry name" value="NAD(P)-binding Rossmann-like Domain"/>
    <property type="match status" value="1"/>
</dbReference>
<evidence type="ECO:0000313" key="8">
    <source>
        <dbReference type="Proteomes" id="UP001652503"/>
    </source>
</evidence>
<feature type="domain" description="Pyrroline-5-carboxylate reductase catalytic N-terminal" evidence="5">
    <location>
        <begin position="6"/>
        <end position="96"/>
    </location>
</feature>
<dbReference type="PANTHER" id="PTHR11645">
    <property type="entry name" value="PYRROLINE-5-CARBOXYLATE REDUCTASE"/>
    <property type="match status" value="1"/>
</dbReference>
<accession>A0ABT2YZ17</accession>
<evidence type="ECO:0000256" key="1">
    <source>
        <dbReference type="ARBA" id="ARBA00005525"/>
    </source>
</evidence>
<comment type="catalytic activity">
    <reaction evidence="4">
        <text>L-proline + NADP(+) = (S)-1-pyrroline-5-carboxylate + NADPH + 2 H(+)</text>
        <dbReference type="Rhea" id="RHEA:14109"/>
        <dbReference type="ChEBI" id="CHEBI:15378"/>
        <dbReference type="ChEBI" id="CHEBI:17388"/>
        <dbReference type="ChEBI" id="CHEBI:57783"/>
        <dbReference type="ChEBI" id="CHEBI:58349"/>
        <dbReference type="ChEBI" id="CHEBI:60039"/>
        <dbReference type="EC" id="1.5.1.2"/>
    </reaction>
</comment>
<comment type="pathway">
    <text evidence="4">Amino-acid biosynthesis; L-proline biosynthesis; L-proline from L-glutamate 5-semialdehyde: step 1/1.</text>
</comment>
<feature type="domain" description="Pyrroline-5-carboxylate reductase dimerisation" evidence="6">
    <location>
        <begin position="159"/>
        <end position="261"/>
    </location>
</feature>
<sequence length="269" mass="27373">MAIEGKVGIIGGNGQLGSAIARGMLAAGALKPEDLWISARSGRAPALAAWPGVTVTADNAALAAACDTVILSVPPAQAGAIAIAAPDRLVISVMAGVPLRRLGDLTGAARIVRAMSSPAAERRLAYSPWLATEAVSARDRDCVRAIFGAVGLTDEVTDEDQIDQFTAMTGPVPGFVALFADAMIRHAEARGIAPQVASRAIRQLFLASSTIMDEADASPAEQVRAMVDYAGTTAAGITAMEALGLADVISRGLDAAATRARMIGLDGGA</sequence>
<dbReference type="Proteomes" id="UP001652503">
    <property type="component" value="Unassembled WGS sequence"/>
</dbReference>
<comment type="catalytic activity">
    <reaction evidence="4">
        <text>L-proline + NAD(+) = (S)-1-pyrroline-5-carboxylate + NADH + 2 H(+)</text>
        <dbReference type="Rhea" id="RHEA:14105"/>
        <dbReference type="ChEBI" id="CHEBI:15378"/>
        <dbReference type="ChEBI" id="CHEBI:17388"/>
        <dbReference type="ChEBI" id="CHEBI:57540"/>
        <dbReference type="ChEBI" id="CHEBI:57945"/>
        <dbReference type="ChEBI" id="CHEBI:60039"/>
        <dbReference type="EC" id="1.5.1.2"/>
    </reaction>
</comment>
<comment type="caution">
    <text evidence="7">The sequence shown here is derived from an EMBL/GenBank/DDBJ whole genome shotgun (WGS) entry which is preliminary data.</text>
</comment>
<gene>
    <name evidence="4" type="primary">proC</name>
    <name evidence="7" type="ORF">OE647_05200</name>
</gene>
<keyword evidence="8" id="KW-1185">Reference proteome</keyword>
<comment type="function">
    <text evidence="4">Catalyzes the reduction of 1-pyrroline-5-carboxylate (PCA) to L-proline.</text>
</comment>
<dbReference type="EC" id="1.5.1.2" evidence="4"/>
<keyword evidence="4" id="KW-0028">Amino-acid biosynthesis</keyword>
<dbReference type="InterPro" id="IPR028939">
    <property type="entry name" value="P5C_Rdtase_cat_N"/>
</dbReference>
<reference evidence="7 8" key="1">
    <citation type="submission" date="2022-10" db="EMBL/GenBank/DDBJ databases">
        <title>Defluviimonas sp. nov., isolated from ocean surface water.</title>
        <authorList>
            <person name="He W."/>
            <person name="Wang L."/>
            <person name="Zhang D.-F."/>
        </authorList>
    </citation>
    <scope>NUCLEOTIDE SEQUENCE [LARGE SCALE GENOMIC DNA]</scope>
    <source>
        <strain evidence="7 8">WL0075</strain>
    </source>
</reference>
<dbReference type="RefSeq" id="WP_263720607.1">
    <property type="nucleotide sequence ID" value="NZ_JAOWLA010000003.1"/>
</dbReference>
<dbReference type="Pfam" id="PF14748">
    <property type="entry name" value="P5CR_dimer"/>
    <property type="match status" value="1"/>
</dbReference>
<comment type="similarity">
    <text evidence="1 4">Belongs to the pyrroline-5-carboxylate reductase family.</text>
</comment>
<dbReference type="InterPro" id="IPR000304">
    <property type="entry name" value="Pyrroline-COOH_reductase"/>
</dbReference>
<dbReference type="PIRSF" id="PIRSF000193">
    <property type="entry name" value="Pyrrol-5-carb_rd"/>
    <property type="match status" value="1"/>
</dbReference>